<feature type="chain" id="PRO_5013249442" description="Decarboxylase" evidence="1">
    <location>
        <begin position="24"/>
        <end position="197"/>
    </location>
</feature>
<reference evidence="2 3" key="1">
    <citation type="submission" date="2016-09" db="EMBL/GenBank/DDBJ databases">
        <title>Phylogenomics of Achromobacter.</title>
        <authorList>
            <person name="Jeukens J."/>
            <person name="Freschi L."/>
            <person name="Vincent A.T."/>
            <person name="Emond-Rheault J.-G."/>
            <person name="Kukavica-Ibrulj I."/>
            <person name="Charette S.J."/>
            <person name="Levesque R.C."/>
        </authorList>
    </citation>
    <scope>NUCLEOTIDE SEQUENCE [LARGE SCALE GENOMIC DNA]</scope>
    <source>
        <strain evidence="2 3">AUS488</strain>
    </source>
</reference>
<evidence type="ECO:0008006" key="4">
    <source>
        <dbReference type="Google" id="ProtNLM"/>
    </source>
</evidence>
<dbReference type="AlphaFoldDB" id="A0A1R1JKH5"/>
<proteinExistence type="predicted"/>
<evidence type="ECO:0000313" key="2">
    <source>
        <dbReference type="EMBL" id="OMG75541.1"/>
    </source>
</evidence>
<dbReference type="OrthoDB" id="6048871at2"/>
<organism evidence="2 3">
    <name type="scientific">Alcaligenes xylosoxydans xylosoxydans</name>
    <name type="common">Achromobacter xylosoxidans</name>
    <dbReference type="NCBI Taxonomy" id="85698"/>
    <lineage>
        <taxon>Bacteria</taxon>
        <taxon>Pseudomonadati</taxon>
        <taxon>Pseudomonadota</taxon>
        <taxon>Betaproteobacteria</taxon>
        <taxon>Burkholderiales</taxon>
        <taxon>Alcaligenaceae</taxon>
        <taxon>Achromobacter</taxon>
    </lineage>
</organism>
<dbReference type="Proteomes" id="UP000187251">
    <property type="component" value="Unassembled WGS sequence"/>
</dbReference>
<accession>A0A1R1JKH5</accession>
<evidence type="ECO:0000313" key="3">
    <source>
        <dbReference type="Proteomes" id="UP000187251"/>
    </source>
</evidence>
<sequence length="197" mass="20737">MTHSVSRAIVLTAGLLLTATCLAQSPQVGAWRKVSDSQLDKQYHFSMLPSAAPVASKWAAFDAKAGKVVCCLVVQGEAVTEAELEGTYDIPGPWVTDLTNGWNLDAAPYRPRVQRLRAEGALDAYEFADGADALGGLLVPADARAPARDALEVGGQRYAVTRKDASLADDDGGVATYTLRPAAGGKALTVEVPFATY</sequence>
<feature type="signal peptide" evidence="1">
    <location>
        <begin position="1"/>
        <end position="23"/>
    </location>
</feature>
<dbReference type="RefSeq" id="WP_076416356.1">
    <property type="nucleotide sequence ID" value="NZ_AP028040.1"/>
</dbReference>
<protein>
    <recommendedName>
        <fullName evidence="4">Decarboxylase</fullName>
    </recommendedName>
</protein>
<dbReference type="EMBL" id="MJMN01000065">
    <property type="protein sequence ID" value="OMG75541.1"/>
    <property type="molecule type" value="Genomic_DNA"/>
</dbReference>
<keyword evidence="1" id="KW-0732">Signal</keyword>
<evidence type="ECO:0000256" key="1">
    <source>
        <dbReference type="SAM" id="SignalP"/>
    </source>
</evidence>
<name>A0A1R1JKH5_ALCXX</name>
<comment type="caution">
    <text evidence="2">The sequence shown here is derived from an EMBL/GenBank/DDBJ whole genome shotgun (WGS) entry which is preliminary data.</text>
</comment>
<gene>
    <name evidence="2" type="ORF">BIZ92_18420</name>
</gene>